<evidence type="ECO:0000259" key="1">
    <source>
        <dbReference type="Pfam" id="PF21834"/>
    </source>
</evidence>
<sequence length="76" mass="8429">MSRFYFHLRQQDGLTIDDEGYEARDVAQALEEGMEAVRAVLVDALLAGIDVSASAFECTDEQGDVLFFLEFATALH</sequence>
<evidence type="ECO:0000313" key="3">
    <source>
        <dbReference type="Proteomes" id="UP001242480"/>
    </source>
</evidence>
<organism evidence="2 3">
    <name type="scientific">Labrys wisconsinensis</name>
    <dbReference type="NCBI Taxonomy" id="425677"/>
    <lineage>
        <taxon>Bacteria</taxon>
        <taxon>Pseudomonadati</taxon>
        <taxon>Pseudomonadota</taxon>
        <taxon>Alphaproteobacteria</taxon>
        <taxon>Hyphomicrobiales</taxon>
        <taxon>Xanthobacteraceae</taxon>
        <taxon>Labrys</taxon>
    </lineage>
</organism>
<keyword evidence="3" id="KW-1185">Reference proteome</keyword>
<dbReference type="EMBL" id="JAUSVX010000009">
    <property type="protein sequence ID" value="MDQ0471496.1"/>
    <property type="molecule type" value="Genomic_DNA"/>
</dbReference>
<dbReference type="RefSeq" id="WP_307276747.1">
    <property type="nucleotide sequence ID" value="NZ_JAUSVX010000009.1"/>
</dbReference>
<dbReference type="Proteomes" id="UP001242480">
    <property type="component" value="Unassembled WGS sequence"/>
</dbReference>
<accession>A0ABU0JDA6</accession>
<evidence type="ECO:0000313" key="2">
    <source>
        <dbReference type="EMBL" id="MDQ0471496.1"/>
    </source>
</evidence>
<reference evidence="2 3" key="1">
    <citation type="submission" date="2023-07" db="EMBL/GenBank/DDBJ databases">
        <title>Genomic Encyclopedia of Type Strains, Phase IV (KMG-IV): sequencing the most valuable type-strain genomes for metagenomic binning, comparative biology and taxonomic classification.</title>
        <authorList>
            <person name="Goeker M."/>
        </authorList>
    </citation>
    <scope>NUCLEOTIDE SEQUENCE [LARGE SCALE GENOMIC DNA]</scope>
    <source>
        <strain evidence="2 3">DSM 19619</strain>
    </source>
</reference>
<protein>
    <recommendedName>
        <fullName evidence="1">DUF6894 domain-containing protein</fullName>
    </recommendedName>
</protein>
<dbReference type="Pfam" id="PF21834">
    <property type="entry name" value="DUF6894"/>
    <property type="match status" value="1"/>
</dbReference>
<gene>
    <name evidence="2" type="ORF">QO011_004521</name>
</gene>
<proteinExistence type="predicted"/>
<comment type="caution">
    <text evidence="2">The sequence shown here is derived from an EMBL/GenBank/DDBJ whole genome shotgun (WGS) entry which is preliminary data.</text>
</comment>
<name>A0ABU0JDA6_9HYPH</name>
<dbReference type="InterPro" id="IPR054189">
    <property type="entry name" value="DUF6894"/>
</dbReference>
<feature type="domain" description="DUF6894" evidence="1">
    <location>
        <begin position="3"/>
        <end position="71"/>
    </location>
</feature>